<comment type="caution">
    <text evidence="1">The sequence shown here is derived from an EMBL/GenBank/DDBJ whole genome shotgun (WGS) entry which is preliminary data.</text>
</comment>
<keyword evidence="2" id="KW-1185">Reference proteome</keyword>
<gene>
    <name evidence="1" type="ORF">PYW07_006442</name>
</gene>
<organism evidence="1 2">
    <name type="scientific">Mythimna separata</name>
    <name type="common">Oriental armyworm</name>
    <name type="synonym">Pseudaletia separata</name>
    <dbReference type="NCBI Taxonomy" id="271217"/>
    <lineage>
        <taxon>Eukaryota</taxon>
        <taxon>Metazoa</taxon>
        <taxon>Ecdysozoa</taxon>
        <taxon>Arthropoda</taxon>
        <taxon>Hexapoda</taxon>
        <taxon>Insecta</taxon>
        <taxon>Pterygota</taxon>
        <taxon>Neoptera</taxon>
        <taxon>Endopterygota</taxon>
        <taxon>Lepidoptera</taxon>
        <taxon>Glossata</taxon>
        <taxon>Ditrysia</taxon>
        <taxon>Noctuoidea</taxon>
        <taxon>Noctuidae</taxon>
        <taxon>Noctuinae</taxon>
        <taxon>Hadenini</taxon>
        <taxon>Mythimna</taxon>
    </lineage>
</organism>
<dbReference type="Proteomes" id="UP001231518">
    <property type="component" value="Chromosome 19"/>
</dbReference>
<dbReference type="AlphaFoldDB" id="A0AAD7YUI2"/>
<evidence type="ECO:0000313" key="1">
    <source>
        <dbReference type="EMBL" id="KAJ8728746.1"/>
    </source>
</evidence>
<evidence type="ECO:0000313" key="2">
    <source>
        <dbReference type="Proteomes" id="UP001231518"/>
    </source>
</evidence>
<name>A0AAD7YUI2_MYTSE</name>
<accession>A0AAD7YUI2</accession>
<proteinExistence type="predicted"/>
<protein>
    <submittedName>
        <fullName evidence="1">Uncharacterized protein</fullName>
    </submittedName>
</protein>
<reference evidence="1" key="1">
    <citation type="submission" date="2023-03" db="EMBL/GenBank/DDBJ databases">
        <title>Chromosome-level genomes of two armyworms, Mythimna separata and Mythimna loreyi, provide insights into the biosynthesis and reception of sex pheromones.</title>
        <authorList>
            <person name="Zhao H."/>
        </authorList>
    </citation>
    <scope>NUCLEOTIDE SEQUENCE</scope>
    <source>
        <strain evidence="1">BeijingLab</strain>
        <tissue evidence="1">Pupa</tissue>
    </source>
</reference>
<sequence>MDYLTKGPGEWLVMHIGHCENPEKFEFVYEIIRKKINRTHDSYDIILQLEREFNSSLGLQVDVYQEVDGGFKYFQSIKDGCACSFIMKYAEDNLKRAYRMAGIDPPDCPYGPGPIVIRNFVMDYRELPKHAIYGTFQAYTYATHKKKKLGCVKIILNFDKRNDDDIF</sequence>
<dbReference type="EMBL" id="JARGEI010000007">
    <property type="protein sequence ID" value="KAJ8728746.1"/>
    <property type="molecule type" value="Genomic_DNA"/>
</dbReference>